<dbReference type="PROSITE" id="PS50011">
    <property type="entry name" value="PROTEIN_KINASE_DOM"/>
    <property type="match status" value="1"/>
</dbReference>
<dbReference type="InterPro" id="IPR000719">
    <property type="entry name" value="Prot_kinase_dom"/>
</dbReference>
<keyword evidence="4" id="KW-0808">Transferase</keyword>
<dbReference type="PROSITE" id="PS00108">
    <property type="entry name" value="PROTEIN_KINASE_ST"/>
    <property type="match status" value="1"/>
</dbReference>
<gene>
    <name evidence="4" type="ORF">PACLA_8A026237</name>
</gene>
<proteinExistence type="predicted"/>
<dbReference type="InterPro" id="IPR011009">
    <property type="entry name" value="Kinase-like_dom_sf"/>
</dbReference>
<keyword evidence="4" id="KW-0418">Kinase</keyword>
<evidence type="ECO:0000313" key="4">
    <source>
        <dbReference type="EMBL" id="CAB3987105.1"/>
    </source>
</evidence>
<comment type="function">
    <text evidence="1">May be a negative regulator of NF-kappa-B and p53-mediated gene transcription.</text>
</comment>
<dbReference type="PANTHER" id="PTHR22961:SF16">
    <property type="entry name" value="SERINE_THREONINE-PROTEIN KINASE 40"/>
    <property type="match status" value="1"/>
</dbReference>
<dbReference type="GO" id="GO:0004672">
    <property type="term" value="F:protein kinase activity"/>
    <property type="evidence" value="ECO:0007669"/>
    <property type="project" value="InterPro"/>
</dbReference>
<evidence type="ECO:0000313" key="5">
    <source>
        <dbReference type="Proteomes" id="UP001152795"/>
    </source>
</evidence>
<dbReference type="SUPFAM" id="SSF56112">
    <property type="entry name" value="Protein kinase-like (PK-like)"/>
    <property type="match status" value="1"/>
</dbReference>
<name>A0A7D9HQ11_PARCT</name>
<sequence length="416" mass="47421">MHHLYSNILCDLPRLKNIRGEMAQAGPSNGLTSKRKSTTSNAEFSRAKLPRRDCSVKRCSLKRAGYFLLGPRLGNSPVRSIVQCLAKRDGTDDFYCLKMLTVEEPGRETQDDKQGKMLLHTEYSLLSLLHNQDGVVHHHGLFQDEFTEEISDRDSSAGRTERVRKRVCLILDCLCPHEFSDTTADLINLQHYVIREKKLNEKEAILIFSDIVRVVESLHSKNIVHRDLKLGNIVLNRSTKKITITNFCLGKHLIREDDLLKDQRGSPAYISPDVLSGIKIKAAEFTIPSDGRVTSSTTKLIQTLLVLDPKKRLTASQVLSVLSETMTKWYLSRTMLSPAHVVPDIDDHAEDDGSEENKEERQKDFERKLNNLEGDFMKRDQGYYVPRIGNLPTVRRLGYDARKLTPSELLTKRHLF</sequence>
<accession>A0A7D9HQ11</accession>
<dbReference type="Gene3D" id="1.10.510.10">
    <property type="entry name" value="Transferase(Phosphotransferase) domain 1"/>
    <property type="match status" value="1"/>
</dbReference>
<comment type="caution">
    <text evidence="4">The sequence shown here is derived from an EMBL/GenBank/DDBJ whole genome shotgun (WGS) entry which is preliminary data.</text>
</comment>
<dbReference type="PANTHER" id="PTHR22961">
    <property type="entry name" value="SER/THR PROTEIN KINASE-TRB"/>
    <property type="match status" value="1"/>
</dbReference>
<dbReference type="OrthoDB" id="410920at2759"/>
<feature type="region of interest" description="Disordered" evidence="3">
    <location>
        <begin position="23"/>
        <end position="44"/>
    </location>
</feature>
<dbReference type="InterPro" id="IPR008271">
    <property type="entry name" value="Ser/Thr_kinase_AS"/>
</dbReference>
<dbReference type="Pfam" id="PF00069">
    <property type="entry name" value="Pkinase"/>
    <property type="match status" value="1"/>
</dbReference>
<reference evidence="4" key="1">
    <citation type="submission" date="2020-04" db="EMBL/GenBank/DDBJ databases">
        <authorList>
            <person name="Alioto T."/>
            <person name="Alioto T."/>
            <person name="Gomez Garrido J."/>
        </authorList>
    </citation>
    <scope>NUCLEOTIDE SEQUENCE</scope>
    <source>
        <strain evidence="4">A484AB</strain>
    </source>
</reference>
<dbReference type="Proteomes" id="UP001152795">
    <property type="component" value="Unassembled WGS sequence"/>
</dbReference>
<evidence type="ECO:0000256" key="3">
    <source>
        <dbReference type="SAM" id="MobiDB-lite"/>
    </source>
</evidence>
<dbReference type="AlphaFoldDB" id="A0A7D9HQ11"/>
<feature type="compositionally biased region" description="Polar residues" evidence="3">
    <location>
        <begin position="26"/>
        <end position="43"/>
    </location>
</feature>
<evidence type="ECO:0000256" key="1">
    <source>
        <dbReference type="ARBA" id="ARBA00003412"/>
    </source>
</evidence>
<dbReference type="GO" id="GO:0005524">
    <property type="term" value="F:ATP binding"/>
    <property type="evidence" value="ECO:0007669"/>
    <property type="project" value="InterPro"/>
</dbReference>
<organism evidence="4 5">
    <name type="scientific">Paramuricea clavata</name>
    <name type="common">Red gorgonian</name>
    <name type="synonym">Violescent sea-whip</name>
    <dbReference type="NCBI Taxonomy" id="317549"/>
    <lineage>
        <taxon>Eukaryota</taxon>
        <taxon>Metazoa</taxon>
        <taxon>Cnidaria</taxon>
        <taxon>Anthozoa</taxon>
        <taxon>Octocorallia</taxon>
        <taxon>Malacalcyonacea</taxon>
        <taxon>Plexauridae</taxon>
        <taxon>Paramuricea</taxon>
    </lineage>
</organism>
<dbReference type="InterPro" id="IPR024104">
    <property type="entry name" value="Tribbles/Ser_Thr_kinase_40"/>
</dbReference>
<evidence type="ECO:0000256" key="2">
    <source>
        <dbReference type="ARBA" id="ARBA00016813"/>
    </source>
</evidence>
<dbReference type="EMBL" id="CACRXK020001121">
    <property type="protein sequence ID" value="CAB3987105.1"/>
    <property type="molecule type" value="Genomic_DNA"/>
</dbReference>
<dbReference type="SMART" id="SM00220">
    <property type="entry name" value="S_TKc"/>
    <property type="match status" value="1"/>
</dbReference>
<protein>
    <recommendedName>
        <fullName evidence="2">Serine/threonine-protein kinase 40</fullName>
    </recommendedName>
</protein>
<feature type="region of interest" description="Disordered" evidence="3">
    <location>
        <begin position="343"/>
        <end position="363"/>
    </location>
</feature>
<keyword evidence="5" id="KW-1185">Reference proteome</keyword>